<gene>
    <name evidence="3" type="ORF">SPIL2461_LOCUS15518</name>
</gene>
<comment type="caution">
    <text evidence="3">The sequence shown here is derived from an EMBL/GenBank/DDBJ whole genome shotgun (WGS) entry which is preliminary data.</text>
</comment>
<feature type="compositionally biased region" description="Basic and acidic residues" evidence="1">
    <location>
        <begin position="259"/>
        <end position="276"/>
    </location>
</feature>
<dbReference type="EMBL" id="CAJNIZ010038294">
    <property type="protein sequence ID" value="CAE7576940.1"/>
    <property type="molecule type" value="Genomic_DNA"/>
</dbReference>
<organism evidence="3 4">
    <name type="scientific">Symbiodinium pilosum</name>
    <name type="common">Dinoflagellate</name>
    <dbReference type="NCBI Taxonomy" id="2952"/>
    <lineage>
        <taxon>Eukaryota</taxon>
        <taxon>Sar</taxon>
        <taxon>Alveolata</taxon>
        <taxon>Dinophyceae</taxon>
        <taxon>Suessiales</taxon>
        <taxon>Symbiodiniaceae</taxon>
        <taxon>Symbiodinium</taxon>
    </lineage>
</organism>
<dbReference type="InterPro" id="IPR013103">
    <property type="entry name" value="RVT_2"/>
</dbReference>
<feature type="non-terminal residue" evidence="3">
    <location>
        <position position="276"/>
    </location>
</feature>
<evidence type="ECO:0000256" key="1">
    <source>
        <dbReference type="SAM" id="MobiDB-lite"/>
    </source>
</evidence>
<protein>
    <recommendedName>
        <fullName evidence="2">Reverse transcriptase Ty1/copia-type domain-containing protein</fullName>
    </recommendedName>
</protein>
<dbReference type="OrthoDB" id="444652at2759"/>
<proteinExistence type="predicted"/>
<sequence length="276" mass="31143">IPMPDTKRGLDKAWADLGSYFVGSMKRRAVELSERKMTVAERAAFEGAKAVEVKNFVASNAFEDASYEHRATTSPVMSRQTRQMVLQLASWKRWSLSKGDVTGAFLQSRQYPDQLFCVPTPEICTALGIPAGSITRVQRACYGLVDAPLEWWRSVDCFLQEIGFERLWADPCCWVLRENGVLKGVISGHVDDFLFAGKSGDRLWESKVRAIKDKYKWGDWDCGKFAQCGVVVEQDSKGFELSQPTYLENLHEIGVNSSRRKDPSSPTTDKEKTQLR</sequence>
<evidence type="ECO:0000313" key="4">
    <source>
        <dbReference type="Proteomes" id="UP000649617"/>
    </source>
</evidence>
<dbReference type="Proteomes" id="UP000649617">
    <property type="component" value="Unassembled WGS sequence"/>
</dbReference>
<feature type="region of interest" description="Disordered" evidence="1">
    <location>
        <begin position="254"/>
        <end position="276"/>
    </location>
</feature>
<feature type="domain" description="Reverse transcriptase Ty1/copia-type" evidence="2">
    <location>
        <begin position="55"/>
        <end position="250"/>
    </location>
</feature>
<dbReference type="Pfam" id="PF07727">
    <property type="entry name" value="RVT_2"/>
    <property type="match status" value="1"/>
</dbReference>
<feature type="non-terminal residue" evidence="3">
    <location>
        <position position="1"/>
    </location>
</feature>
<keyword evidence="4" id="KW-1185">Reference proteome</keyword>
<dbReference type="AlphaFoldDB" id="A0A812USU5"/>
<accession>A0A812USU5</accession>
<evidence type="ECO:0000313" key="3">
    <source>
        <dbReference type="EMBL" id="CAE7576940.1"/>
    </source>
</evidence>
<evidence type="ECO:0000259" key="2">
    <source>
        <dbReference type="Pfam" id="PF07727"/>
    </source>
</evidence>
<name>A0A812USU5_SYMPI</name>
<reference evidence="3" key="1">
    <citation type="submission" date="2021-02" db="EMBL/GenBank/DDBJ databases">
        <authorList>
            <person name="Dougan E. K."/>
            <person name="Rhodes N."/>
            <person name="Thang M."/>
            <person name="Chan C."/>
        </authorList>
    </citation>
    <scope>NUCLEOTIDE SEQUENCE</scope>
</reference>